<dbReference type="Proteomes" id="UP000034063">
    <property type="component" value="Unassembled WGS sequence"/>
</dbReference>
<evidence type="ECO:0000313" key="2">
    <source>
        <dbReference type="Proteomes" id="UP000034063"/>
    </source>
</evidence>
<name>A0A0G1HKC1_9BACT</name>
<dbReference type="Gene3D" id="1.10.10.10">
    <property type="entry name" value="Winged helix-like DNA-binding domain superfamily/Winged helix DNA-binding domain"/>
    <property type="match status" value="1"/>
</dbReference>
<organism evidence="1 2">
    <name type="scientific">Candidatus Gottesmanbacteria bacterium GW2011_GWA2_44_17</name>
    <dbReference type="NCBI Taxonomy" id="1618444"/>
    <lineage>
        <taxon>Bacteria</taxon>
        <taxon>Candidatus Gottesmaniibacteriota</taxon>
    </lineage>
</organism>
<reference evidence="1 2" key="1">
    <citation type="journal article" date="2015" name="Nature">
        <title>rRNA introns, odd ribosomes, and small enigmatic genomes across a large radiation of phyla.</title>
        <authorList>
            <person name="Brown C.T."/>
            <person name="Hug L.A."/>
            <person name="Thomas B.C."/>
            <person name="Sharon I."/>
            <person name="Castelle C.J."/>
            <person name="Singh A."/>
            <person name="Wilkins M.J."/>
            <person name="Williams K.H."/>
            <person name="Banfield J.F."/>
        </authorList>
    </citation>
    <scope>NUCLEOTIDE SEQUENCE [LARGE SCALE GENOMIC DNA]</scope>
</reference>
<dbReference type="EMBL" id="LCIB01000014">
    <property type="protein sequence ID" value="KKT47033.1"/>
    <property type="molecule type" value="Genomic_DNA"/>
</dbReference>
<accession>A0A0G1HKC1</accession>
<gene>
    <name evidence="1" type="ORF">UW37_C0014G0015</name>
</gene>
<dbReference type="InterPro" id="IPR036388">
    <property type="entry name" value="WH-like_DNA-bd_sf"/>
</dbReference>
<dbReference type="InterPro" id="IPR036390">
    <property type="entry name" value="WH_DNA-bd_sf"/>
</dbReference>
<sequence length="195" mass="22800">MPLEDVIISRVRRKILELFLTNPGSIFHVRDIVRRVSEEINAVRRELLHMEKAGMVTKEQRANRLFYTFRKDYPLYSNLLELIIKSTGLGWELIKRRAKLGKIKFIMFSGRFIRGIVPKNANDIDILIVGNIVLPELSQLIKSEEAKRGREVNYTVMTEEEFDFRKRRRDPFVVSILEGSRVMIIGDEEELVHAS</sequence>
<comment type="caution">
    <text evidence="1">The sequence shown here is derived from an EMBL/GenBank/DDBJ whole genome shotgun (WGS) entry which is preliminary data.</text>
</comment>
<protein>
    <submittedName>
        <fullName evidence="1">Transcriptional regulator</fullName>
    </submittedName>
</protein>
<dbReference type="AlphaFoldDB" id="A0A0G1HKC1"/>
<dbReference type="SUPFAM" id="SSF46785">
    <property type="entry name" value="Winged helix' DNA-binding domain"/>
    <property type="match status" value="1"/>
</dbReference>
<proteinExistence type="predicted"/>
<evidence type="ECO:0000313" key="1">
    <source>
        <dbReference type="EMBL" id="KKT47033.1"/>
    </source>
</evidence>